<proteinExistence type="predicted"/>
<gene>
    <name evidence="1" type="ORF">SAMN05444159_0429</name>
</gene>
<dbReference type="InterPro" id="IPR012545">
    <property type="entry name" value="DUF1697"/>
</dbReference>
<dbReference type="OrthoDB" id="9806494at2"/>
<reference evidence="1 2" key="1">
    <citation type="submission" date="2016-11" db="EMBL/GenBank/DDBJ databases">
        <authorList>
            <person name="Jaros S."/>
            <person name="Januszkiewicz K."/>
            <person name="Wedrychowicz H."/>
        </authorList>
    </citation>
    <scope>NUCLEOTIDE SEQUENCE [LARGE SCALE GENOMIC DNA]</scope>
    <source>
        <strain evidence="1 2">GAS499</strain>
    </source>
</reference>
<organism evidence="1 2">
    <name type="scientific">Bradyrhizobium lablabi</name>
    <dbReference type="NCBI Taxonomy" id="722472"/>
    <lineage>
        <taxon>Bacteria</taxon>
        <taxon>Pseudomonadati</taxon>
        <taxon>Pseudomonadota</taxon>
        <taxon>Alphaproteobacteria</taxon>
        <taxon>Hyphomicrobiales</taxon>
        <taxon>Nitrobacteraceae</taxon>
        <taxon>Bradyrhizobium</taxon>
    </lineage>
</organism>
<sequence>MTVYVAMLRGVNVGGNSLKMDWLRQACAGLGLQDVRTYVQSGNIVFSSRLGADKLAKTLKATVDRQTRLPVTVVVRSASEMTKTLAGNPFLKQKGVDPSRLYVTFLAKAPAKPALEKLDAFAGARDEYRWVGQEVYLHCPINYGETKLSNAAIEKTFSVGATTRNWKTVTVLGAMAAE</sequence>
<dbReference type="PIRSF" id="PIRSF008502">
    <property type="entry name" value="UCP008502"/>
    <property type="match status" value="1"/>
</dbReference>
<dbReference type="Proteomes" id="UP000189935">
    <property type="component" value="Chromosome I"/>
</dbReference>
<dbReference type="AlphaFoldDB" id="A0A1M6IPW8"/>
<dbReference type="Gene3D" id="3.30.70.1280">
    <property type="entry name" value="SP0830-like domains"/>
    <property type="match status" value="1"/>
</dbReference>
<protein>
    <submittedName>
        <fullName evidence="1">Uncharacterized conserved protein, DUF1697 family</fullName>
    </submittedName>
</protein>
<dbReference type="EMBL" id="LT670844">
    <property type="protein sequence ID" value="SHJ36492.1"/>
    <property type="molecule type" value="Genomic_DNA"/>
</dbReference>
<dbReference type="Pfam" id="PF08002">
    <property type="entry name" value="DUF1697"/>
    <property type="match status" value="1"/>
</dbReference>
<dbReference type="SUPFAM" id="SSF160379">
    <property type="entry name" value="SP0830-like"/>
    <property type="match status" value="1"/>
</dbReference>
<dbReference type="RefSeq" id="WP_079536463.1">
    <property type="nucleotide sequence ID" value="NZ_LT670844.1"/>
</dbReference>
<accession>A0A1M6IPW8</accession>
<evidence type="ECO:0000313" key="2">
    <source>
        <dbReference type="Proteomes" id="UP000189935"/>
    </source>
</evidence>
<dbReference type="PANTHER" id="PTHR36439">
    <property type="entry name" value="BLL4334 PROTEIN"/>
    <property type="match status" value="1"/>
</dbReference>
<dbReference type="PANTHER" id="PTHR36439:SF1">
    <property type="entry name" value="DUF1697 DOMAIN-CONTAINING PROTEIN"/>
    <property type="match status" value="1"/>
</dbReference>
<name>A0A1M6IPW8_9BRAD</name>
<evidence type="ECO:0000313" key="1">
    <source>
        <dbReference type="EMBL" id="SHJ36492.1"/>
    </source>
</evidence>